<evidence type="ECO:0000256" key="2">
    <source>
        <dbReference type="SAM" id="Phobius"/>
    </source>
</evidence>
<evidence type="ECO:0000313" key="3">
    <source>
        <dbReference type="EMBL" id="ATB44283.1"/>
    </source>
</evidence>
<reference evidence="3 4" key="1">
    <citation type="submission" date="2017-06" db="EMBL/GenBank/DDBJ databases">
        <title>Sequencing and comparative analysis of myxobacterial genomes.</title>
        <authorList>
            <person name="Rupp O."/>
            <person name="Goesmann A."/>
            <person name="Sogaard-Andersen L."/>
        </authorList>
    </citation>
    <scope>NUCLEOTIDE SEQUENCE [LARGE SCALE GENOMIC DNA]</scope>
    <source>
        <strain evidence="3 4">DSM 52655</strain>
    </source>
</reference>
<evidence type="ECO:0008006" key="5">
    <source>
        <dbReference type="Google" id="ProtNLM"/>
    </source>
</evidence>
<feature type="compositionally biased region" description="Polar residues" evidence="1">
    <location>
        <begin position="92"/>
        <end position="108"/>
    </location>
</feature>
<dbReference type="Proteomes" id="UP000217257">
    <property type="component" value="Chromosome"/>
</dbReference>
<accession>A0A250JKV4</accession>
<feature type="compositionally biased region" description="Low complexity" evidence="1">
    <location>
        <begin position="116"/>
        <end position="133"/>
    </location>
</feature>
<feature type="region of interest" description="Disordered" evidence="1">
    <location>
        <begin position="92"/>
        <end position="133"/>
    </location>
</feature>
<protein>
    <recommendedName>
        <fullName evidence="5">Pilus assembly protein</fullName>
    </recommendedName>
</protein>
<proteinExistence type="predicted"/>
<keyword evidence="2" id="KW-0472">Membrane</keyword>
<dbReference type="EMBL" id="CP022098">
    <property type="protein sequence ID" value="ATB44283.1"/>
    <property type="molecule type" value="Genomic_DNA"/>
</dbReference>
<organism evidence="3 4">
    <name type="scientific">Cystobacter fuscus</name>
    <dbReference type="NCBI Taxonomy" id="43"/>
    <lineage>
        <taxon>Bacteria</taxon>
        <taxon>Pseudomonadati</taxon>
        <taxon>Myxococcota</taxon>
        <taxon>Myxococcia</taxon>
        <taxon>Myxococcales</taxon>
        <taxon>Cystobacterineae</taxon>
        <taxon>Archangiaceae</taxon>
        <taxon>Cystobacter</taxon>
    </lineage>
</organism>
<name>A0A250JKV4_9BACT</name>
<gene>
    <name evidence="3" type="ORF">CYFUS_009770</name>
</gene>
<dbReference type="KEGG" id="cfus:CYFUS_009770"/>
<sequence length="133" mass="13853">MHDDSLPTPPSLRRRGGSPGIPRYMLLNLRLLMNARLAPSPRSSAPWRRRGQNLTEFALITFLVAVGTIGVVGLFGDNLRQLFGTSSESIAGASTAQNGGTAPSSDLSKWSIKGASGDTGNPGGSSNSGSAER</sequence>
<keyword evidence="2" id="KW-1133">Transmembrane helix</keyword>
<feature type="transmembrane region" description="Helical" evidence="2">
    <location>
        <begin position="57"/>
        <end position="76"/>
    </location>
</feature>
<keyword evidence="2" id="KW-0812">Transmembrane</keyword>
<evidence type="ECO:0000313" key="4">
    <source>
        <dbReference type="Proteomes" id="UP000217257"/>
    </source>
</evidence>
<evidence type="ECO:0000256" key="1">
    <source>
        <dbReference type="SAM" id="MobiDB-lite"/>
    </source>
</evidence>
<dbReference type="AlphaFoldDB" id="A0A250JKV4"/>